<dbReference type="InterPro" id="IPR039425">
    <property type="entry name" value="RNA_pol_sigma-70-like"/>
</dbReference>
<evidence type="ECO:0000256" key="1">
    <source>
        <dbReference type="ARBA" id="ARBA00010641"/>
    </source>
</evidence>
<feature type="domain" description="RNA polymerase sigma-70 region 2" evidence="7">
    <location>
        <begin position="34"/>
        <end position="103"/>
    </location>
</feature>
<dbReference type="PANTHER" id="PTHR43133">
    <property type="entry name" value="RNA POLYMERASE ECF-TYPE SIGMA FACTO"/>
    <property type="match status" value="1"/>
</dbReference>
<evidence type="ECO:0000313" key="10">
    <source>
        <dbReference type="Proteomes" id="UP000007881"/>
    </source>
</evidence>
<feature type="region of interest" description="Disordered" evidence="6">
    <location>
        <begin position="99"/>
        <end position="119"/>
    </location>
</feature>
<protein>
    <submittedName>
        <fullName evidence="9">RNA polymerase ECF-type sigma factor</fullName>
    </submittedName>
</protein>
<keyword evidence="3" id="KW-0731">Sigma factor</keyword>
<dbReference type="GO" id="GO:0003677">
    <property type="term" value="F:DNA binding"/>
    <property type="evidence" value="ECO:0007669"/>
    <property type="project" value="UniProtKB-KW"/>
</dbReference>
<evidence type="ECO:0000256" key="6">
    <source>
        <dbReference type="SAM" id="MobiDB-lite"/>
    </source>
</evidence>
<dbReference type="CDD" id="cd06171">
    <property type="entry name" value="Sigma70_r4"/>
    <property type="match status" value="1"/>
</dbReference>
<evidence type="ECO:0000256" key="3">
    <source>
        <dbReference type="ARBA" id="ARBA00023082"/>
    </source>
</evidence>
<dbReference type="Pfam" id="PF04545">
    <property type="entry name" value="Sigma70_r4"/>
    <property type="match status" value="1"/>
</dbReference>
<dbReference type="AlphaFoldDB" id="I0IHA3"/>
<dbReference type="STRING" id="1142394.PSMK_24820"/>
<evidence type="ECO:0000259" key="8">
    <source>
        <dbReference type="Pfam" id="PF04545"/>
    </source>
</evidence>
<sequence>MLRPPADPRRDWPLLVERARTGDAAAWSAIVDGMGPRVMGLMVARTRDRELAEELTAATFAKLVEVLTDPTAKATYTESGRFEAWLLRIAMNKLRDEMRRRKKAGPGSQADDEGGDPLDRFAGDAAEACELAEVAESLAGLRAAVATLPDADREVLHLRHTAGLTFPEIAARLAQPLGTVLARAHRAHKKLARLLTAPHPLAR</sequence>
<dbReference type="HOGENOM" id="CLU_047691_3_0_0"/>
<dbReference type="Gene3D" id="1.10.1740.10">
    <property type="match status" value="1"/>
</dbReference>
<dbReference type="Pfam" id="PF04542">
    <property type="entry name" value="Sigma70_r2"/>
    <property type="match status" value="1"/>
</dbReference>
<keyword evidence="10" id="KW-1185">Reference proteome</keyword>
<evidence type="ECO:0000256" key="5">
    <source>
        <dbReference type="ARBA" id="ARBA00023163"/>
    </source>
</evidence>
<evidence type="ECO:0000259" key="7">
    <source>
        <dbReference type="Pfam" id="PF04542"/>
    </source>
</evidence>
<gene>
    <name evidence="9" type="ordered locus">PSMK_24820</name>
</gene>
<dbReference type="PANTHER" id="PTHR43133:SF62">
    <property type="entry name" value="RNA POLYMERASE SIGMA FACTOR SIGZ"/>
    <property type="match status" value="1"/>
</dbReference>
<dbReference type="NCBIfam" id="TIGR02937">
    <property type="entry name" value="sigma70-ECF"/>
    <property type="match status" value="1"/>
</dbReference>
<keyword evidence="5" id="KW-0804">Transcription</keyword>
<dbReference type="InterPro" id="IPR014284">
    <property type="entry name" value="RNA_pol_sigma-70_dom"/>
</dbReference>
<name>I0IHA3_PHYMF</name>
<dbReference type="InterPro" id="IPR013325">
    <property type="entry name" value="RNA_pol_sigma_r2"/>
</dbReference>
<reference evidence="9 10" key="1">
    <citation type="submission" date="2012-02" db="EMBL/GenBank/DDBJ databases">
        <title>Complete genome sequence of Phycisphaera mikurensis NBRC 102666.</title>
        <authorList>
            <person name="Ankai A."/>
            <person name="Hosoyama A."/>
            <person name="Terui Y."/>
            <person name="Sekine M."/>
            <person name="Fukai R."/>
            <person name="Kato Y."/>
            <person name="Nakamura S."/>
            <person name="Yamada-Narita S."/>
            <person name="Kawakoshi A."/>
            <person name="Fukunaga Y."/>
            <person name="Yamazaki S."/>
            <person name="Fujita N."/>
        </authorList>
    </citation>
    <scope>NUCLEOTIDE SEQUENCE [LARGE SCALE GENOMIC DNA]</scope>
    <source>
        <strain evidence="10">NBRC 102666 / KCTC 22515 / FYK2301M01</strain>
    </source>
</reference>
<accession>I0IHA3</accession>
<keyword evidence="4" id="KW-0238">DNA-binding</keyword>
<dbReference type="GO" id="GO:0006352">
    <property type="term" value="P:DNA-templated transcription initiation"/>
    <property type="evidence" value="ECO:0007669"/>
    <property type="project" value="InterPro"/>
</dbReference>
<dbReference type="InterPro" id="IPR013324">
    <property type="entry name" value="RNA_pol_sigma_r3/r4-like"/>
</dbReference>
<dbReference type="RefSeq" id="WP_014437854.1">
    <property type="nucleotide sequence ID" value="NC_017080.1"/>
</dbReference>
<dbReference type="Proteomes" id="UP000007881">
    <property type="component" value="Chromosome"/>
</dbReference>
<dbReference type="InterPro" id="IPR036388">
    <property type="entry name" value="WH-like_DNA-bd_sf"/>
</dbReference>
<evidence type="ECO:0000313" key="9">
    <source>
        <dbReference type="EMBL" id="BAM04641.1"/>
    </source>
</evidence>
<dbReference type="SUPFAM" id="SSF88659">
    <property type="entry name" value="Sigma3 and sigma4 domains of RNA polymerase sigma factors"/>
    <property type="match status" value="1"/>
</dbReference>
<feature type="domain" description="RNA polymerase sigma-70 region 4" evidence="8">
    <location>
        <begin position="144"/>
        <end position="191"/>
    </location>
</feature>
<evidence type="ECO:0000256" key="2">
    <source>
        <dbReference type="ARBA" id="ARBA00023015"/>
    </source>
</evidence>
<dbReference type="Gene3D" id="1.10.10.10">
    <property type="entry name" value="Winged helix-like DNA-binding domain superfamily/Winged helix DNA-binding domain"/>
    <property type="match status" value="1"/>
</dbReference>
<dbReference type="EMBL" id="AP012338">
    <property type="protein sequence ID" value="BAM04641.1"/>
    <property type="molecule type" value="Genomic_DNA"/>
</dbReference>
<dbReference type="InterPro" id="IPR007627">
    <property type="entry name" value="RNA_pol_sigma70_r2"/>
</dbReference>
<dbReference type="InterPro" id="IPR007630">
    <property type="entry name" value="RNA_pol_sigma70_r4"/>
</dbReference>
<dbReference type="SUPFAM" id="SSF88946">
    <property type="entry name" value="Sigma2 domain of RNA polymerase sigma factors"/>
    <property type="match status" value="1"/>
</dbReference>
<organism evidence="9 10">
    <name type="scientific">Phycisphaera mikurensis (strain NBRC 102666 / KCTC 22515 / FYK2301M01)</name>
    <dbReference type="NCBI Taxonomy" id="1142394"/>
    <lineage>
        <taxon>Bacteria</taxon>
        <taxon>Pseudomonadati</taxon>
        <taxon>Planctomycetota</taxon>
        <taxon>Phycisphaerae</taxon>
        <taxon>Phycisphaerales</taxon>
        <taxon>Phycisphaeraceae</taxon>
        <taxon>Phycisphaera</taxon>
    </lineage>
</organism>
<comment type="similarity">
    <text evidence="1">Belongs to the sigma-70 factor family. ECF subfamily.</text>
</comment>
<evidence type="ECO:0000256" key="4">
    <source>
        <dbReference type="ARBA" id="ARBA00023125"/>
    </source>
</evidence>
<dbReference type="GO" id="GO:0016987">
    <property type="term" value="F:sigma factor activity"/>
    <property type="evidence" value="ECO:0007669"/>
    <property type="project" value="UniProtKB-KW"/>
</dbReference>
<dbReference type="KEGG" id="phm:PSMK_24820"/>
<keyword evidence="2" id="KW-0805">Transcription regulation</keyword>
<proteinExistence type="inferred from homology"/>
<dbReference type="eggNOG" id="COG1595">
    <property type="taxonomic scope" value="Bacteria"/>
</dbReference>